<evidence type="ECO:0000256" key="4">
    <source>
        <dbReference type="ARBA" id="ARBA00022692"/>
    </source>
</evidence>
<accession>N6YR85</accession>
<dbReference type="Pfam" id="PF02361">
    <property type="entry name" value="CbiQ"/>
    <property type="match status" value="1"/>
</dbReference>
<dbReference type="InterPro" id="IPR051611">
    <property type="entry name" value="ECF_transporter_component"/>
</dbReference>
<sequence length="169" mass="18049">AAAAGALVLAAAMWRGGAWRPLLGRLLAVNGFVAMLWLTLPWQFGADGIAASAAGRELALQISLRTNAIALCCLGLLSGLDAFAIGRAAAGLGLPPKMARLLTLTVRYFDLLAASRQRIERAMQARGFRPGMNRRTLRVHAQLVALLLVHAMLRAERVGLALRARGFRA</sequence>
<keyword evidence="5 7" id="KW-1133">Transmembrane helix</keyword>
<dbReference type="PANTHER" id="PTHR34857">
    <property type="entry name" value="SLL0384 PROTEIN"/>
    <property type="match status" value="1"/>
</dbReference>
<name>N6YR85_THAL4</name>
<comment type="subcellular location">
    <subcellularLocation>
        <location evidence="1">Membrane</location>
        <topology evidence="1">Multi-pass membrane protein</topology>
    </subcellularLocation>
</comment>
<feature type="non-terminal residue" evidence="8">
    <location>
        <position position="1"/>
    </location>
</feature>
<keyword evidence="4 7" id="KW-0812">Transmembrane</keyword>
<comment type="similarity">
    <text evidence="2">Belongs to the CbiQ family.</text>
</comment>
<dbReference type="InterPro" id="IPR003339">
    <property type="entry name" value="ABC/ECF_trnsptr_transmembrane"/>
</dbReference>
<dbReference type="OrthoDB" id="9182546at2"/>
<dbReference type="AlphaFoldDB" id="N6YR85"/>
<evidence type="ECO:0000256" key="7">
    <source>
        <dbReference type="SAM" id="Phobius"/>
    </source>
</evidence>
<evidence type="ECO:0000313" key="8">
    <source>
        <dbReference type="EMBL" id="ENO84743.1"/>
    </source>
</evidence>
<comment type="caution">
    <text evidence="8">The sequence shown here is derived from an EMBL/GenBank/DDBJ whole genome shotgun (WGS) entry which is preliminary data.</text>
</comment>
<feature type="transmembrane region" description="Helical" evidence="7">
    <location>
        <begin position="67"/>
        <end position="86"/>
    </location>
</feature>
<keyword evidence="9" id="KW-1185">Reference proteome</keyword>
<dbReference type="CDD" id="cd16914">
    <property type="entry name" value="EcfT"/>
    <property type="match status" value="1"/>
</dbReference>
<gene>
    <name evidence="8" type="ORF">C666_16630</name>
</gene>
<reference evidence="8 9" key="1">
    <citation type="submission" date="2012-09" db="EMBL/GenBank/DDBJ databases">
        <title>Draft Genome Sequences of 6 Strains from Genus Thauera.</title>
        <authorList>
            <person name="Liu B."/>
            <person name="Shapleigh J.P."/>
            <person name="Frostegard A.H."/>
        </authorList>
    </citation>
    <scope>NUCLEOTIDE SEQUENCE [LARGE SCALE GENOMIC DNA]</scope>
    <source>
        <strain evidence="9">47Lol / DSM 12138</strain>
    </source>
</reference>
<evidence type="ECO:0000313" key="9">
    <source>
        <dbReference type="Proteomes" id="UP000013232"/>
    </source>
</evidence>
<evidence type="ECO:0000256" key="2">
    <source>
        <dbReference type="ARBA" id="ARBA00008564"/>
    </source>
</evidence>
<evidence type="ECO:0000256" key="5">
    <source>
        <dbReference type="ARBA" id="ARBA00022989"/>
    </source>
</evidence>
<proteinExistence type="inferred from homology"/>
<keyword evidence="3" id="KW-1003">Cell membrane</keyword>
<dbReference type="PANTHER" id="PTHR34857:SF2">
    <property type="entry name" value="SLL0384 PROTEIN"/>
    <property type="match status" value="1"/>
</dbReference>
<dbReference type="GO" id="GO:0005886">
    <property type="term" value="C:plasma membrane"/>
    <property type="evidence" value="ECO:0007669"/>
    <property type="project" value="UniProtKB-ARBA"/>
</dbReference>
<organism evidence="8 9">
    <name type="scientific">Thauera linaloolentis (strain DSM 12138 / JCM 21573 / CCUG 41526 / CIP 105981 / IAM 15112 / NBRC 102519 / 47Lol)</name>
    <dbReference type="NCBI Taxonomy" id="1123367"/>
    <lineage>
        <taxon>Bacteria</taxon>
        <taxon>Pseudomonadati</taxon>
        <taxon>Pseudomonadota</taxon>
        <taxon>Betaproteobacteria</taxon>
        <taxon>Rhodocyclales</taxon>
        <taxon>Zoogloeaceae</taxon>
        <taxon>Thauera</taxon>
    </lineage>
</organism>
<evidence type="ECO:0000256" key="1">
    <source>
        <dbReference type="ARBA" id="ARBA00004141"/>
    </source>
</evidence>
<keyword evidence="6 7" id="KW-0472">Membrane</keyword>
<dbReference type="eggNOG" id="COG0619">
    <property type="taxonomic scope" value="Bacteria"/>
</dbReference>
<dbReference type="RefSeq" id="WP_004344061.1">
    <property type="nucleotide sequence ID" value="NZ_AMXE01000094.1"/>
</dbReference>
<dbReference type="STRING" id="1123367.GCA_000621305_03407"/>
<protein>
    <submittedName>
        <fullName evidence="8">Putative cobalt transport system permease</fullName>
    </submittedName>
</protein>
<dbReference type="Proteomes" id="UP000013232">
    <property type="component" value="Unassembled WGS sequence"/>
</dbReference>
<dbReference type="EMBL" id="AMXE01000094">
    <property type="protein sequence ID" value="ENO84743.1"/>
    <property type="molecule type" value="Genomic_DNA"/>
</dbReference>
<evidence type="ECO:0000256" key="3">
    <source>
        <dbReference type="ARBA" id="ARBA00022475"/>
    </source>
</evidence>
<evidence type="ECO:0000256" key="6">
    <source>
        <dbReference type="ARBA" id="ARBA00023136"/>
    </source>
</evidence>